<dbReference type="InterPro" id="IPR027469">
    <property type="entry name" value="Cation_efflux_TMD_sf"/>
</dbReference>
<feature type="transmembrane region" description="Helical" evidence="10">
    <location>
        <begin position="181"/>
        <end position="206"/>
    </location>
</feature>
<dbReference type="InterPro" id="IPR050681">
    <property type="entry name" value="CDF/SLC30A"/>
</dbReference>
<accession>A0ABS8NJZ7</accession>
<evidence type="ECO:0000256" key="7">
    <source>
        <dbReference type="ARBA" id="ARBA00023065"/>
    </source>
</evidence>
<proteinExistence type="inferred from homology"/>
<evidence type="ECO:0000256" key="3">
    <source>
        <dbReference type="ARBA" id="ARBA00022448"/>
    </source>
</evidence>
<evidence type="ECO:0000256" key="6">
    <source>
        <dbReference type="ARBA" id="ARBA00022989"/>
    </source>
</evidence>
<sequence>MGNCDHSCDPATQSSDAAESDHACEGTHHHGLTSAGKLNSVSDARLLWSVLLNQFLTVAQVIAGLLSGSVALLSDAAHNFSDANSLLIAYIARRIARREANQRYTFGYRRAELIGATINLTLLGVVGCYLIYEALHRFFDPQPIIGWLMAVAAGIALAVDLGTALLLWAMSKGSLNVRAAFIHNLVDAAGSVAVLIGAAAVIYLDWLWVDPLLTLLIAAYILLQVARMLPEAARILMEGAPANFPFDEMIAAVRSIDGVIGIHHVHLWELDETHRALEAHVVMEPSRFEDMETIKHGIKTYLSDEHNIRHSTLEFEFANTSDCHGSDAEVIHIACP</sequence>
<evidence type="ECO:0000256" key="4">
    <source>
        <dbReference type="ARBA" id="ARBA00022692"/>
    </source>
</evidence>
<dbReference type="NCBIfam" id="TIGR01297">
    <property type="entry name" value="CDF"/>
    <property type="match status" value="1"/>
</dbReference>
<dbReference type="InterPro" id="IPR002524">
    <property type="entry name" value="Cation_efflux"/>
</dbReference>
<feature type="region of interest" description="Disordered" evidence="9">
    <location>
        <begin position="1"/>
        <end position="23"/>
    </location>
</feature>
<keyword evidence="7" id="KW-0406">Ion transport</keyword>
<keyword evidence="14" id="KW-1185">Reference proteome</keyword>
<keyword evidence="6 10" id="KW-1133">Transmembrane helix</keyword>
<dbReference type="EMBL" id="JAJKFW010000025">
    <property type="protein sequence ID" value="MCC9643880.1"/>
    <property type="molecule type" value="Genomic_DNA"/>
</dbReference>
<keyword evidence="4 10" id="KW-0812">Transmembrane</keyword>
<dbReference type="InterPro" id="IPR058533">
    <property type="entry name" value="Cation_efflux_TM"/>
</dbReference>
<dbReference type="SUPFAM" id="SSF160240">
    <property type="entry name" value="Cation efflux protein cytoplasmic domain-like"/>
    <property type="match status" value="1"/>
</dbReference>
<evidence type="ECO:0000313" key="13">
    <source>
        <dbReference type="EMBL" id="MCC9643880.1"/>
    </source>
</evidence>
<comment type="caution">
    <text evidence="13">The sequence shown here is derived from an EMBL/GenBank/DDBJ whole genome shotgun (WGS) entry which is preliminary data.</text>
</comment>
<evidence type="ECO:0000256" key="1">
    <source>
        <dbReference type="ARBA" id="ARBA00004141"/>
    </source>
</evidence>
<comment type="subcellular location">
    <subcellularLocation>
        <location evidence="1">Membrane</location>
        <topology evidence="1">Multi-pass membrane protein</topology>
    </subcellularLocation>
</comment>
<evidence type="ECO:0000259" key="11">
    <source>
        <dbReference type="Pfam" id="PF01545"/>
    </source>
</evidence>
<name>A0ABS8NJZ7_9BACT</name>
<dbReference type="Pfam" id="PF01545">
    <property type="entry name" value="Cation_efflux"/>
    <property type="match status" value="1"/>
</dbReference>
<keyword evidence="5" id="KW-0862">Zinc</keyword>
<feature type="transmembrane region" description="Helical" evidence="10">
    <location>
        <begin position="113"/>
        <end position="132"/>
    </location>
</feature>
<evidence type="ECO:0000256" key="10">
    <source>
        <dbReference type="SAM" id="Phobius"/>
    </source>
</evidence>
<evidence type="ECO:0000256" key="5">
    <source>
        <dbReference type="ARBA" id="ARBA00022906"/>
    </source>
</evidence>
<dbReference type="InterPro" id="IPR027470">
    <property type="entry name" value="Cation_efflux_CTD"/>
</dbReference>
<feature type="domain" description="Cation efflux protein cytoplasmic" evidence="12">
    <location>
        <begin position="246"/>
        <end position="314"/>
    </location>
</feature>
<feature type="transmembrane region" description="Helical" evidence="10">
    <location>
        <begin position="144"/>
        <end position="169"/>
    </location>
</feature>
<reference evidence="13" key="1">
    <citation type="submission" date="2021-11" db="EMBL/GenBank/DDBJ databases">
        <title>Genome sequence.</title>
        <authorList>
            <person name="Sun Q."/>
        </authorList>
    </citation>
    <scope>NUCLEOTIDE SEQUENCE</scope>
    <source>
        <strain evidence="13">JC740</strain>
    </source>
</reference>
<organism evidence="13 14">
    <name type="scientific">Rhodopirellula halodulae</name>
    <dbReference type="NCBI Taxonomy" id="2894198"/>
    <lineage>
        <taxon>Bacteria</taxon>
        <taxon>Pseudomonadati</taxon>
        <taxon>Planctomycetota</taxon>
        <taxon>Planctomycetia</taxon>
        <taxon>Pirellulales</taxon>
        <taxon>Pirellulaceae</taxon>
        <taxon>Rhodopirellula</taxon>
    </lineage>
</organism>
<dbReference type="Pfam" id="PF16916">
    <property type="entry name" value="ZT_dimer"/>
    <property type="match status" value="1"/>
</dbReference>
<evidence type="ECO:0000256" key="9">
    <source>
        <dbReference type="SAM" id="MobiDB-lite"/>
    </source>
</evidence>
<gene>
    <name evidence="13" type="ORF">LOC71_16460</name>
</gene>
<dbReference type="SUPFAM" id="SSF161111">
    <property type="entry name" value="Cation efflux protein transmembrane domain-like"/>
    <property type="match status" value="1"/>
</dbReference>
<dbReference type="PANTHER" id="PTHR11562:SF17">
    <property type="entry name" value="RE54080P-RELATED"/>
    <property type="match status" value="1"/>
</dbReference>
<keyword evidence="3" id="KW-0813">Transport</keyword>
<protein>
    <submittedName>
        <fullName evidence="13">Cation diffusion facilitator family transporter</fullName>
    </submittedName>
</protein>
<dbReference type="RefSeq" id="WP_230274849.1">
    <property type="nucleotide sequence ID" value="NZ_JAJKFW010000025.1"/>
</dbReference>
<evidence type="ECO:0000313" key="14">
    <source>
        <dbReference type="Proteomes" id="UP001430306"/>
    </source>
</evidence>
<keyword evidence="5" id="KW-0864">Zinc transport</keyword>
<evidence type="ECO:0000256" key="2">
    <source>
        <dbReference type="ARBA" id="ARBA00008873"/>
    </source>
</evidence>
<evidence type="ECO:0000259" key="12">
    <source>
        <dbReference type="Pfam" id="PF16916"/>
    </source>
</evidence>
<feature type="transmembrane region" description="Helical" evidence="10">
    <location>
        <begin position="46"/>
        <end position="66"/>
    </location>
</feature>
<keyword evidence="8 10" id="KW-0472">Membrane</keyword>
<comment type="similarity">
    <text evidence="2">Belongs to the cation diffusion facilitator (CDF) transporter (TC 2.A.4) family. SLC30A subfamily.</text>
</comment>
<dbReference type="PANTHER" id="PTHR11562">
    <property type="entry name" value="CATION EFFLUX PROTEIN/ ZINC TRANSPORTER"/>
    <property type="match status" value="1"/>
</dbReference>
<feature type="transmembrane region" description="Helical" evidence="10">
    <location>
        <begin position="212"/>
        <end position="229"/>
    </location>
</feature>
<dbReference type="InterPro" id="IPR036837">
    <property type="entry name" value="Cation_efflux_CTD_sf"/>
</dbReference>
<evidence type="ECO:0000256" key="8">
    <source>
        <dbReference type="ARBA" id="ARBA00023136"/>
    </source>
</evidence>
<feature type="domain" description="Cation efflux protein transmembrane" evidence="11">
    <location>
        <begin position="47"/>
        <end position="237"/>
    </location>
</feature>
<dbReference type="Proteomes" id="UP001430306">
    <property type="component" value="Unassembled WGS sequence"/>
</dbReference>
<dbReference type="Gene3D" id="1.20.1510.10">
    <property type="entry name" value="Cation efflux protein transmembrane domain"/>
    <property type="match status" value="1"/>
</dbReference>